<sequence>MSITHLTAEEINNLSSDYISEGIKIERWSIKNMCISNEGAHLELMINKASISDSDPNGFHLSFLTAMEMLAQMMVIYLHKKAGLTTKCREIWVSSINSDFKKPIRAMDNILIDMVQIKLQKKASSLVCDVDCKISDSLGGHFQSKGRVWLV</sequence>
<dbReference type="KEGG" id="mbac:BN1209_1155"/>
<evidence type="ECO:0000313" key="2">
    <source>
        <dbReference type="Proteomes" id="UP000056322"/>
    </source>
</evidence>
<keyword evidence="2" id="KW-1185">Reference proteome</keyword>
<dbReference type="AlphaFoldDB" id="A0A0B7IV87"/>
<proteinExistence type="predicted"/>
<dbReference type="RefSeq" id="WP_045751345.1">
    <property type="nucleotide sequence ID" value="NZ_LN794158.1"/>
</dbReference>
<dbReference type="Proteomes" id="UP000056322">
    <property type="component" value="Chromosome 1"/>
</dbReference>
<dbReference type="STRING" id="1581680.BN1209_1155"/>
<dbReference type="EMBL" id="LN794158">
    <property type="protein sequence ID" value="CEN56196.1"/>
    <property type="molecule type" value="Genomic_DNA"/>
</dbReference>
<evidence type="ECO:0008006" key="3">
    <source>
        <dbReference type="Google" id="ProtNLM"/>
    </source>
</evidence>
<dbReference type="OrthoDB" id="9255799at2"/>
<accession>A0A0B7IV87</accession>
<reference evidence="2" key="1">
    <citation type="submission" date="2014-12" db="EMBL/GenBank/DDBJ databases">
        <authorList>
            <person name="Salcher M.M."/>
        </authorList>
    </citation>
    <scope>NUCLEOTIDE SEQUENCE [LARGE SCALE GENOMIC DNA]</scope>
    <source>
        <strain evidence="2">MMS-10A-171</strain>
    </source>
</reference>
<evidence type="ECO:0000313" key="1">
    <source>
        <dbReference type="EMBL" id="CEN56196.1"/>
    </source>
</evidence>
<gene>
    <name evidence="1" type="ORF">BN1209_1155</name>
</gene>
<name>A0A0B7IV87_9PROT</name>
<dbReference type="HOGENOM" id="CLU_1729233_0_0_4"/>
<organism evidence="1 2">
    <name type="scientific">Candidatus Methylopumilus turicensis</name>
    <dbReference type="NCBI Taxonomy" id="1581680"/>
    <lineage>
        <taxon>Bacteria</taxon>
        <taxon>Pseudomonadati</taxon>
        <taxon>Pseudomonadota</taxon>
        <taxon>Betaproteobacteria</taxon>
        <taxon>Nitrosomonadales</taxon>
        <taxon>Methylophilaceae</taxon>
        <taxon>Candidatus Methylopumilus</taxon>
    </lineage>
</organism>
<protein>
    <recommendedName>
        <fullName evidence="3">Thioesterase</fullName>
    </recommendedName>
</protein>